<feature type="transmembrane region" description="Helical" evidence="2">
    <location>
        <begin position="132"/>
        <end position="157"/>
    </location>
</feature>
<evidence type="ECO:0000313" key="4">
    <source>
        <dbReference type="EnsemblMetazoa" id="CapteP226934"/>
    </source>
</evidence>
<keyword evidence="5" id="KW-1185">Reference proteome</keyword>
<keyword evidence="2" id="KW-0472">Membrane</keyword>
<dbReference type="Proteomes" id="UP000014760">
    <property type="component" value="Unassembled WGS sequence"/>
</dbReference>
<dbReference type="AlphaFoldDB" id="R7U1Y3"/>
<name>R7U1Y3_CAPTE</name>
<dbReference type="OMA" id="NDYMGYS"/>
<reference evidence="4" key="3">
    <citation type="submission" date="2015-06" db="UniProtKB">
        <authorList>
            <consortium name="EnsemblMetazoa"/>
        </authorList>
    </citation>
    <scope>IDENTIFICATION</scope>
</reference>
<evidence type="ECO:0000313" key="3">
    <source>
        <dbReference type="EMBL" id="ELT99862.1"/>
    </source>
</evidence>
<sequence length="198" mass="21438">MAPLLQLWWRDCENQLSRREPEQYMPPAGQYPPGHQCSPPGPYPAGPVQQYPPEPYPPGPGQQYPAGPYPPGPGQQYPAGPYPEQPKYTPGAMMPPQGAQPMLPVVVQPVASGTTTVVYKQTEPKVNAMGSIILSCLVFWCCNCPFGIIAFILATFAQSKSDSGDRASALCLQKTSVLFSFLGIILTIILVIIIVSYS</sequence>
<organism evidence="3">
    <name type="scientific">Capitella teleta</name>
    <name type="common">Polychaete worm</name>
    <dbReference type="NCBI Taxonomy" id="283909"/>
    <lineage>
        <taxon>Eukaryota</taxon>
        <taxon>Metazoa</taxon>
        <taxon>Spiralia</taxon>
        <taxon>Lophotrochozoa</taxon>
        <taxon>Annelida</taxon>
        <taxon>Polychaeta</taxon>
        <taxon>Sedentaria</taxon>
        <taxon>Scolecida</taxon>
        <taxon>Capitellidae</taxon>
        <taxon>Capitella</taxon>
    </lineage>
</organism>
<dbReference type="PANTHER" id="PTHR14948">
    <property type="entry name" value="NG5"/>
    <property type="match status" value="1"/>
</dbReference>
<gene>
    <name evidence="3" type="ORF">CAPTEDRAFT_226934</name>
</gene>
<feature type="transmembrane region" description="Helical" evidence="2">
    <location>
        <begin position="177"/>
        <end position="197"/>
    </location>
</feature>
<dbReference type="EnsemblMetazoa" id="CapteT226934">
    <property type="protein sequence ID" value="CapteP226934"/>
    <property type="gene ID" value="CapteG226934"/>
</dbReference>
<protein>
    <recommendedName>
        <fullName evidence="6">Proline-rich transmembrane protein 1</fullName>
    </recommendedName>
</protein>
<dbReference type="STRING" id="283909.R7U1Y3"/>
<proteinExistence type="predicted"/>
<evidence type="ECO:0000256" key="1">
    <source>
        <dbReference type="SAM" id="MobiDB-lite"/>
    </source>
</evidence>
<reference evidence="3 5" key="2">
    <citation type="journal article" date="2013" name="Nature">
        <title>Insights into bilaterian evolution from three spiralian genomes.</title>
        <authorList>
            <person name="Simakov O."/>
            <person name="Marletaz F."/>
            <person name="Cho S.J."/>
            <person name="Edsinger-Gonzales E."/>
            <person name="Havlak P."/>
            <person name="Hellsten U."/>
            <person name="Kuo D.H."/>
            <person name="Larsson T."/>
            <person name="Lv J."/>
            <person name="Arendt D."/>
            <person name="Savage R."/>
            <person name="Osoegawa K."/>
            <person name="de Jong P."/>
            <person name="Grimwood J."/>
            <person name="Chapman J.A."/>
            <person name="Shapiro H."/>
            <person name="Aerts A."/>
            <person name="Otillar R.P."/>
            <person name="Terry A.Y."/>
            <person name="Boore J.L."/>
            <person name="Grigoriev I.V."/>
            <person name="Lindberg D.R."/>
            <person name="Seaver E.C."/>
            <person name="Weisblat D.A."/>
            <person name="Putnam N.H."/>
            <person name="Rokhsar D.S."/>
        </authorList>
    </citation>
    <scope>NUCLEOTIDE SEQUENCE</scope>
    <source>
        <strain evidence="3 5">I ESC-2004</strain>
    </source>
</reference>
<dbReference type="InterPro" id="IPR051423">
    <property type="entry name" value="CD225/Dispanin"/>
</dbReference>
<accession>R7U1Y3</accession>
<dbReference type="OrthoDB" id="6321032at2759"/>
<evidence type="ECO:0000313" key="5">
    <source>
        <dbReference type="Proteomes" id="UP000014760"/>
    </source>
</evidence>
<reference evidence="5" key="1">
    <citation type="submission" date="2012-12" db="EMBL/GenBank/DDBJ databases">
        <authorList>
            <person name="Hellsten U."/>
            <person name="Grimwood J."/>
            <person name="Chapman J.A."/>
            <person name="Shapiro H."/>
            <person name="Aerts A."/>
            <person name="Otillar R.P."/>
            <person name="Terry A.Y."/>
            <person name="Boore J.L."/>
            <person name="Simakov O."/>
            <person name="Marletaz F."/>
            <person name="Cho S.-J."/>
            <person name="Edsinger-Gonzales E."/>
            <person name="Havlak P."/>
            <person name="Kuo D.-H."/>
            <person name="Larsson T."/>
            <person name="Lv J."/>
            <person name="Arendt D."/>
            <person name="Savage R."/>
            <person name="Osoegawa K."/>
            <person name="de Jong P."/>
            <person name="Lindberg D.R."/>
            <person name="Seaver E.C."/>
            <person name="Weisblat D.A."/>
            <person name="Putnam N.H."/>
            <person name="Grigoriev I.V."/>
            <person name="Rokhsar D.S."/>
        </authorList>
    </citation>
    <scope>NUCLEOTIDE SEQUENCE</scope>
    <source>
        <strain evidence="5">I ESC-2004</strain>
    </source>
</reference>
<feature type="compositionally biased region" description="Pro residues" evidence="1">
    <location>
        <begin position="39"/>
        <end position="60"/>
    </location>
</feature>
<dbReference type="GO" id="GO:0016020">
    <property type="term" value="C:membrane"/>
    <property type="evidence" value="ECO:0007669"/>
    <property type="project" value="TreeGrafter"/>
</dbReference>
<keyword evidence="2" id="KW-1133">Transmembrane helix</keyword>
<dbReference type="HOGENOM" id="CLU_1379302_0_0_1"/>
<dbReference type="EMBL" id="KB306459">
    <property type="protein sequence ID" value="ELT99862.1"/>
    <property type="molecule type" value="Genomic_DNA"/>
</dbReference>
<dbReference type="PANTHER" id="PTHR14948:SF25">
    <property type="entry name" value="DUF4190 DOMAIN-CONTAINING PROTEIN"/>
    <property type="match status" value="1"/>
</dbReference>
<evidence type="ECO:0000256" key="2">
    <source>
        <dbReference type="SAM" id="Phobius"/>
    </source>
</evidence>
<evidence type="ECO:0008006" key="6">
    <source>
        <dbReference type="Google" id="ProtNLM"/>
    </source>
</evidence>
<feature type="region of interest" description="Disordered" evidence="1">
    <location>
        <begin position="19"/>
        <end position="93"/>
    </location>
</feature>
<dbReference type="EMBL" id="AMQN01001904">
    <property type="status" value="NOT_ANNOTATED_CDS"/>
    <property type="molecule type" value="Genomic_DNA"/>
</dbReference>
<dbReference type="EMBL" id="AMQN01001903">
    <property type="status" value="NOT_ANNOTATED_CDS"/>
    <property type="molecule type" value="Genomic_DNA"/>
</dbReference>
<keyword evidence="2" id="KW-0812">Transmembrane</keyword>